<evidence type="ECO:0000256" key="2">
    <source>
        <dbReference type="ARBA" id="ARBA00006859"/>
    </source>
</evidence>
<evidence type="ECO:0000256" key="5">
    <source>
        <dbReference type="ARBA" id="ARBA00022989"/>
    </source>
</evidence>
<keyword evidence="4" id="KW-0378">Hydrolase</keyword>
<feature type="transmembrane region" description="Helical" evidence="8">
    <location>
        <begin position="444"/>
        <end position="463"/>
    </location>
</feature>
<evidence type="ECO:0000256" key="3">
    <source>
        <dbReference type="ARBA" id="ARBA00022692"/>
    </source>
</evidence>
<feature type="transmembrane region" description="Helical" evidence="8">
    <location>
        <begin position="554"/>
        <end position="577"/>
    </location>
</feature>
<reference evidence="9 10" key="1">
    <citation type="submission" date="2022-05" db="EMBL/GenBank/DDBJ databases">
        <title>Chromosome-level reference genomes for two strains of Caenorhabditis briggsae: an improved platform for comparative genomics.</title>
        <authorList>
            <person name="Stevens L."/>
            <person name="Andersen E.C."/>
        </authorList>
    </citation>
    <scope>NUCLEOTIDE SEQUENCE [LARGE SCALE GENOMIC DNA]</scope>
    <source>
        <strain evidence="9">QX1410_ONT</strain>
        <tissue evidence="9">Whole-organism</tissue>
    </source>
</reference>
<dbReference type="GO" id="GO:0012505">
    <property type="term" value="C:endomembrane system"/>
    <property type="evidence" value="ECO:0007669"/>
    <property type="project" value="UniProtKB-SubCell"/>
</dbReference>
<organism evidence="9 10">
    <name type="scientific">Caenorhabditis briggsae</name>
    <dbReference type="NCBI Taxonomy" id="6238"/>
    <lineage>
        <taxon>Eukaryota</taxon>
        <taxon>Metazoa</taxon>
        <taxon>Ecdysozoa</taxon>
        <taxon>Nematoda</taxon>
        <taxon>Chromadorea</taxon>
        <taxon>Rhabditida</taxon>
        <taxon>Rhabditina</taxon>
        <taxon>Rhabditomorpha</taxon>
        <taxon>Rhabditoidea</taxon>
        <taxon>Rhabditidae</taxon>
        <taxon>Peloderinae</taxon>
        <taxon>Caenorhabditis</taxon>
    </lineage>
</organism>
<feature type="transmembrane region" description="Helical" evidence="8">
    <location>
        <begin position="49"/>
        <end position="67"/>
    </location>
</feature>
<accession>A0AAE9IZA2</accession>
<feature type="transmembrane region" description="Helical" evidence="8">
    <location>
        <begin position="589"/>
        <end position="612"/>
    </location>
</feature>
<evidence type="ECO:0000256" key="7">
    <source>
        <dbReference type="SAM" id="MobiDB-lite"/>
    </source>
</evidence>
<keyword evidence="6 8" id="KW-0472">Membrane</keyword>
<dbReference type="InterPro" id="IPR007369">
    <property type="entry name" value="Peptidase_A22B_SPP"/>
</dbReference>
<evidence type="ECO:0000256" key="1">
    <source>
        <dbReference type="ARBA" id="ARBA00004127"/>
    </source>
</evidence>
<dbReference type="Proteomes" id="UP000827892">
    <property type="component" value="Chromosome I"/>
</dbReference>
<feature type="transmembrane region" description="Helical" evidence="8">
    <location>
        <begin position="285"/>
        <end position="304"/>
    </location>
</feature>
<dbReference type="GO" id="GO:0042500">
    <property type="term" value="F:aspartic endopeptidase activity, intramembrane cleaving"/>
    <property type="evidence" value="ECO:0007669"/>
    <property type="project" value="InterPro"/>
</dbReference>
<dbReference type="AlphaFoldDB" id="A0AAE9IZA2"/>
<feature type="compositionally biased region" description="Polar residues" evidence="7">
    <location>
        <begin position="684"/>
        <end position="697"/>
    </location>
</feature>
<dbReference type="EMBL" id="CP090891">
    <property type="protein sequence ID" value="ULU12386.1"/>
    <property type="molecule type" value="Genomic_DNA"/>
</dbReference>
<keyword evidence="5 8" id="KW-1133">Transmembrane helix</keyword>
<evidence type="ECO:0000256" key="4">
    <source>
        <dbReference type="ARBA" id="ARBA00022801"/>
    </source>
</evidence>
<feature type="transmembrane region" description="Helical" evidence="8">
    <location>
        <begin position="338"/>
        <end position="361"/>
    </location>
</feature>
<comment type="similarity">
    <text evidence="2">Belongs to the peptidase A22B family.</text>
</comment>
<dbReference type="PANTHER" id="PTHR12174:SF103">
    <property type="entry name" value="INTRAMEMBRANE PROTEASE (IMPAS) FAMILY"/>
    <property type="match status" value="1"/>
</dbReference>
<keyword evidence="3 8" id="KW-0812">Transmembrane</keyword>
<dbReference type="SMART" id="SM00730">
    <property type="entry name" value="PSN"/>
    <property type="match status" value="1"/>
</dbReference>
<evidence type="ECO:0000256" key="8">
    <source>
        <dbReference type="SAM" id="Phobius"/>
    </source>
</evidence>
<dbReference type="InterPro" id="IPR006639">
    <property type="entry name" value="Preselin/SPP"/>
</dbReference>
<sequence>MNHTFPISPIITLDDIVCSICEAPAYNSDVFNGSSHSLSPLLFRPARSISMRIAIPNALFILLLVYISTTVTTQSREYSSHRGPFRTSYVFMTVHNKRTGEQSKSCVNYQQYLRDDTSSALIGYNFETAHPFVFKFWGGTYNRTKVCPLPSSSSGDQIVYNDGVVPLDYRIEDDGTPCTRPFVQSHTAFRNASQFTIDTLKQHGASVSLLVLDRGRMFINTWKDYLFSDFFDPYINSSAAIPTFYIYRSDLIGKIMTVTNKEDMGEDNIEIRFHRPSGFPIDPSFIVIWLISMTCVAGGGFWAFNRHRAGKDLSLAQRMDEEEQKSNESAKKGFFDKFAGMVTIALMMVTLCGVLLLGYFFRSVLVIFFNIFLVIFGTCSLYGCIRGFFSNFSLSSHRWYKAKMGWMPTCCGLNNNRQYSEVFVSLVCLSFCVTWFVYRRQPYAFILLDIINIALCMHVLKCLRLPSLKWISILMLCMFIYDAGMVFGTPYITSNGCSVMLEVATGLSCSAKEKGKGYPIPPVEQESVPEKFPMLMQVAHFNPMNECLDMEVELGFQFTILGLGDIVMPGYLVAHCFTMNGYSERSRLIYGIVSIVGYGAGLIVTFLALALMKTAQPALIYLVPSTLIPIILMAVCRGEFKNIWNGVPVDSAPLVSDSGDMVDGNKSITNSSAAMETASDELAESNSTSQENQPVNV</sequence>
<protein>
    <recommendedName>
        <fullName evidence="11">Protein CBR-IMP-1</fullName>
    </recommendedName>
</protein>
<comment type="subcellular location">
    <subcellularLocation>
        <location evidence="1">Endomembrane system</location>
        <topology evidence="1">Multi-pass membrane protein</topology>
    </subcellularLocation>
</comment>
<dbReference type="Pfam" id="PF04258">
    <property type="entry name" value="Peptidase_A22B"/>
    <property type="match status" value="1"/>
</dbReference>
<gene>
    <name evidence="9" type="ORF">L3Y34_015590</name>
</gene>
<dbReference type="GO" id="GO:0016020">
    <property type="term" value="C:membrane"/>
    <property type="evidence" value="ECO:0007669"/>
    <property type="project" value="InterPro"/>
</dbReference>
<feature type="transmembrane region" description="Helical" evidence="8">
    <location>
        <begin position="470"/>
        <end position="492"/>
    </location>
</feature>
<name>A0AAE9IZA2_CAEBR</name>
<evidence type="ECO:0008006" key="11">
    <source>
        <dbReference type="Google" id="ProtNLM"/>
    </source>
</evidence>
<proteinExistence type="inferred from homology"/>
<evidence type="ECO:0000313" key="9">
    <source>
        <dbReference type="EMBL" id="ULU12386.1"/>
    </source>
</evidence>
<evidence type="ECO:0000256" key="6">
    <source>
        <dbReference type="ARBA" id="ARBA00023136"/>
    </source>
</evidence>
<feature type="transmembrane region" description="Helical" evidence="8">
    <location>
        <begin position="618"/>
        <end position="636"/>
    </location>
</feature>
<feature type="transmembrane region" description="Helical" evidence="8">
    <location>
        <begin position="367"/>
        <end position="389"/>
    </location>
</feature>
<evidence type="ECO:0000313" key="10">
    <source>
        <dbReference type="Proteomes" id="UP000827892"/>
    </source>
</evidence>
<feature type="region of interest" description="Disordered" evidence="7">
    <location>
        <begin position="673"/>
        <end position="697"/>
    </location>
</feature>
<dbReference type="PANTHER" id="PTHR12174">
    <property type="entry name" value="SIGNAL PEPTIDE PEPTIDASE"/>
    <property type="match status" value="1"/>
</dbReference>